<evidence type="ECO:0000313" key="2">
    <source>
        <dbReference type="EMBL" id="KKN31254.1"/>
    </source>
</evidence>
<accession>A0A0F9PM48</accession>
<dbReference type="AlphaFoldDB" id="A0A0F9PM48"/>
<dbReference type="EMBL" id="LAZR01002344">
    <property type="protein sequence ID" value="KKN31254.1"/>
    <property type="molecule type" value="Genomic_DNA"/>
</dbReference>
<proteinExistence type="predicted"/>
<dbReference type="InterPro" id="IPR027417">
    <property type="entry name" value="P-loop_NTPase"/>
</dbReference>
<evidence type="ECO:0008006" key="3">
    <source>
        <dbReference type="Google" id="ProtNLM"/>
    </source>
</evidence>
<gene>
    <name evidence="2" type="ORF">LCGC14_0825700</name>
</gene>
<protein>
    <recommendedName>
        <fullName evidence="3">Terminase large subunit gp17-like C-terminal domain-containing protein</fullName>
    </recommendedName>
</protein>
<organism evidence="2">
    <name type="scientific">marine sediment metagenome</name>
    <dbReference type="NCBI Taxonomy" id="412755"/>
    <lineage>
        <taxon>unclassified sequences</taxon>
        <taxon>metagenomes</taxon>
        <taxon>ecological metagenomes</taxon>
    </lineage>
</organism>
<sequence length="578" mass="66977">MPEQFTEEYKEQVLSTCLKDPVEFCKTFLFDHFSRPVPWVHRGLFSILTERTEFLLKYGELSKIMANFVCEYGEHEEMTVRQIFHVIVDGIERSTDEVKEIEKGKFSIPREALSDSSRTQVKLDLGEFTLIMMPRGSSKTTIAGFAVPLYKVLYRLDRFSLYVSKAQTHTEAQLESIRKELTDNETILAFFGDVRPKKSADERWSQEKFETSTGIAMQAKGKGSAIRGVHHKNKRPSVILVDDPQSREDVKSDTVREGDKKWAFGELTPARARVVGERGKIIVLGTWLHSDCLVAVWSRDPRFTTIKMAIQDSDGDYIWPDYMDAEQDRIEKESYARAGLLPQYYMEYHNKEIDDDQLPFPPRFIIYEPQLPKPEELICATCLDPATSKNRTADFSAIATLGIHQETGRTWILDCWLKRGAEDEEKVEEYFRQSLLWHSVLHGIESNAAQAVYETLMRREMFKRNHYFELDMIAHKARKVDRIRAALRPRYSAGYMRHRIKIPELEQQLFDFRYDDSHMHDDGPDVVAMCMVLLDPTAAFDAEKDPGLDQFKNKGEEGYDEDLDSEFEVDDEGRSWAC</sequence>
<reference evidence="2" key="1">
    <citation type="journal article" date="2015" name="Nature">
        <title>Complex archaea that bridge the gap between prokaryotes and eukaryotes.</title>
        <authorList>
            <person name="Spang A."/>
            <person name="Saw J.H."/>
            <person name="Jorgensen S.L."/>
            <person name="Zaremba-Niedzwiedzka K."/>
            <person name="Martijn J."/>
            <person name="Lind A.E."/>
            <person name="van Eijk R."/>
            <person name="Schleper C."/>
            <person name="Guy L."/>
            <person name="Ettema T.J."/>
        </authorList>
    </citation>
    <scope>NUCLEOTIDE SEQUENCE</scope>
</reference>
<evidence type="ECO:0000256" key="1">
    <source>
        <dbReference type="SAM" id="MobiDB-lite"/>
    </source>
</evidence>
<feature type="compositionally biased region" description="Acidic residues" evidence="1">
    <location>
        <begin position="558"/>
        <end position="571"/>
    </location>
</feature>
<name>A0A0F9PM48_9ZZZZ</name>
<comment type="caution">
    <text evidence="2">The sequence shown here is derived from an EMBL/GenBank/DDBJ whole genome shotgun (WGS) entry which is preliminary data.</text>
</comment>
<feature type="region of interest" description="Disordered" evidence="1">
    <location>
        <begin position="544"/>
        <end position="578"/>
    </location>
</feature>
<feature type="compositionally biased region" description="Basic and acidic residues" evidence="1">
    <location>
        <begin position="544"/>
        <end position="557"/>
    </location>
</feature>
<dbReference type="Gene3D" id="3.40.50.300">
    <property type="entry name" value="P-loop containing nucleotide triphosphate hydrolases"/>
    <property type="match status" value="1"/>
</dbReference>